<evidence type="ECO:0000256" key="4">
    <source>
        <dbReference type="PIRSR" id="PIRSR000137-2"/>
    </source>
</evidence>
<keyword evidence="6" id="KW-0732">Signal</keyword>
<keyword evidence="4" id="KW-0285">Flavoprotein</keyword>
<gene>
    <name evidence="8" type="ORF">K469DRAFT_576591</name>
</gene>
<dbReference type="InterPro" id="IPR007867">
    <property type="entry name" value="GMC_OxRtase_C"/>
</dbReference>
<dbReference type="Gene3D" id="3.30.560.10">
    <property type="entry name" value="Glucose Oxidase, domain 3"/>
    <property type="match status" value="1"/>
</dbReference>
<comment type="cofactor">
    <cofactor evidence="4">
        <name>FAD</name>
        <dbReference type="ChEBI" id="CHEBI:57692"/>
    </cofactor>
</comment>
<evidence type="ECO:0000256" key="6">
    <source>
        <dbReference type="SAM" id="SignalP"/>
    </source>
</evidence>
<feature type="chain" id="PRO_5025695201" evidence="6">
    <location>
        <begin position="31"/>
        <end position="621"/>
    </location>
</feature>
<dbReference type="GO" id="GO:0016614">
    <property type="term" value="F:oxidoreductase activity, acting on CH-OH group of donors"/>
    <property type="evidence" value="ECO:0007669"/>
    <property type="project" value="InterPro"/>
</dbReference>
<dbReference type="PANTHER" id="PTHR11552:SF138">
    <property type="entry name" value="DEHYDROGENASE PKFF-RELATED"/>
    <property type="match status" value="1"/>
</dbReference>
<dbReference type="EMBL" id="ML994634">
    <property type="protein sequence ID" value="KAF2185248.1"/>
    <property type="molecule type" value="Genomic_DNA"/>
</dbReference>
<feature type="signal peptide" evidence="6">
    <location>
        <begin position="1"/>
        <end position="30"/>
    </location>
</feature>
<feature type="binding site" evidence="4">
    <location>
        <begin position="152"/>
        <end position="155"/>
    </location>
    <ligand>
        <name>FAD</name>
        <dbReference type="ChEBI" id="CHEBI:57692"/>
    </ligand>
</feature>
<dbReference type="GO" id="GO:0044550">
    <property type="term" value="P:secondary metabolite biosynthetic process"/>
    <property type="evidence" value="ECO:0007669"/>
    <property type="project" value="TreeGrafter"/>
</dbReference>
<dbReference type="PANTHER" id="PTHR11552">
    <property type="entry name" value="GLUCOSE-METHANOL-CHOLINE GMC OXIDOREDUCTASE"/>
    <property type="match status" value="1"/>
</dbReference>
<feature type="active site" description="Proton donor" evidence="3">
    <location>
        <position position="557"/>
    </location>
</feature>
<feature type="region of interest" description="Disordered" evidence="5">
    <location>
        <begin position="191"/>
        <end position="213"/>
    </location>
</feature>
<organism evidence="8 9">
    <name type="scientific">Zopfia rhizophila CBS 207.26</name>
    <dbReference type="NCBI Taxonomy" id="1314779"/>
    <lineage>
        <taxon>Eukaryota</taxon>
        <taxon>Fungi</taxon>
        <taxon>Dikarya</taxon>
        <taxon>Ascomycota</taxon>
        <taxon>Pezizomycotina</taxon>
        <taxon>Dothideomycetes</taxon>
        <taxon>Dothideomycetes incertae sedis</taxon>
        <taxon>Zopfiaceae</taxon>
        <taxon>Zopfia</taxon>
    </lineage>
</organism>
<dbReference type="Gene3D" id="3.50.50.60">
    <property type="entry name" value="FAD/NAD(P)-binding domain"/>
    <property type="match status" value="1"/>
</dbReference>
<evidence type="ECO:0000256" key="5">
    <source>
        <dbReference type="SAM" id="MobiDB-lite"/>
    </source>
</evidence>
<evidence type="ECO:0000313" key="9">
    <source>
        <dbReference type="Proteomes" id="UP000800200"/>
    </source>
</evidence>
<evidence type="ECO:0000256" key="2">
    <source>
        <dbReference type="ARBA" id="ARBA00023180"/>
    </source>
</evidence>
<dbReference type="PIRSF" id="PIRSF000137">
    <property type="entry name" value="Alcohol_oxidase"/>
    <property type="match status" value="1"/>
</dbReference>
<sequence>MVLLHWPQPSIYRVFLFLTSVALLLPVANASAPPDSIAGQPLLGSSFGIPGLNASFDYIIVGGGNAGLTLANRLSESGKHTVAVIEAGSFYEISNGNLSQIPRFVWNGAGLGFDDANPLVDWMFQTEPEKGIGGQRIHYTRGRTLGGSTARNHMVYHRATRGAYKKWADAVGDKGYEWDNFRPYFDKSTTFHPADTSKRPSNSTPPDDPAGLTAKSGPVSIAYSNYVPPVTSWLLKAVEAVGMKPIPGFIDGVLIGSSWNLRAIDAKTQVRESSETAYLRSALKRPNLIVYHSTMVTKLLFDGNEAVGVACNTLGKEFRLMAGKEVIVSAGAFQSPHLLLVSGIGPKETLEKYGIQVLVDAPGVGKGMEDHPIVSVTRKVNVESSTVLDSPAKNEAGIKSFLKNGTGPLSSTGGEVVSWEKVPPRLISNKTQAALSGLPNDWPDLEYLAQSSYPGPKPPDNSDYAGLGVILVSTFSRGSVTISSPSVLDPPVIDVGFLTHPMDQELAIAGIRRIREIFAHPSLEPVLIGPETVPGNGTVTDAQILKYIQGSARTVSHVSCTCKMGKESDETAVVNSKGRVFGVQKLRVVDVSAMPFLPPGHPMATVYALAEKIAENILRDT</sequence>
<keyword evidence="4" id="KW-0274">FAD</keyword>
<evidence type="ECO:0000256" key="1">
    <source>
        <dbReference type="ARBA" id="ARBA00010790"/>
    </source>
</evidence>
<reference evidence="8" key="1">
    <citation type="journal article" date="2020" name="Stud. Mycol.">
        <title>101 Dothideomycetes genomes: a test case for predicting lifestyles and emergence of pathogens.</title>
        <authorList>
            <person name="Haridas S."/>
            <person name="Albert R."/>
            <person name="Binder M."/>
            <person name="Bloem J."/>
            <person name="Labutti K."/>
            <person name="Salamov A."/>
            <person name="Andreopoulos B."/>
            <person name="Baker S."/>
            <person name="Barry K."/>
            <person name="Bills G."/>
            <person name="Bluhm B."/>
            <person name="Cannon C."/>
            <person name="Castanera R."/>
            <person name="Culley D."/>
            <person name="Daum C."/>
            <person name="Ezra D."/>
            <person name="Gonzalez J."/>
            <person name="Henrissat B."/>
            <person name="Kuo A."/>
            <person name="Liang C."/>
            <person name="Lipzen A."/>
            <person name="Lutzoni F."/>
            <person name="Magnuson J."/>
            <person name="Mondo S."/>
            <person name="Nolan M."/>
            <person name="Ohm R."/>
            <person name="Pangilinan J."/>
            <person name="Park H.-J."/>
            <person name="Ramirez L."/>
            <person name="Alfaro M."/>
            <person name="Sun H."/>
            <person name="Tritt A."/>
            <person name="Yoshinaga Y."/>
            <person name="Zwiers L.-H."/>
            <person name="Turgeon B."/>
            <person name="Goodwin S."/>
            <person name="Spatafora J."/>
            <person name="Crous P."/>
            <person name="Grigoriev I."/>
        </authorList>
    </citation>
    <scope>NUCLEOTIDE SEQUENCE</scope>
    <source>
        <strain evidence="8">CBS 207.26</strain>
    </source>
</reference>
<dbReference type="SUPFAM" id="SSF51905">
    <property type="entry name" value="FAD/NAD(P)-binding domain"/>
    <property type="match status" value="1"/>
</dbReference>
<feature type="active site" description="Proton acceptor" evidence="3">
    <location>
        <position position="601"/>
    </location>
</feature>
<proteinExistence type="inferred from homology"/>
<evidence type="ECO:0000313" key="8">
    <source>
        <dbReference type="EMBL" id="KAF2185248.1"/>
    </source>
</evidence>
<dbReference type="Pfam" id="PF05199">
    <property type="entry name" value="GMC_oxred_C"/>
    <property type="match status" value="1"/>
</dbReference>
<protein>
    <submittedName>
        <fullName evidence="8">GMC oxidoreductase</fullName>
    </submittedName>
</protein>
<keyword evidence="2" id="KW-0325">Glycoprotein</keyword>
<dbReference type="PROSITE" id="PS00624">
    <property type="entry name" value="GMC_OXRED_2"/>
    <property type="match status" value="1"/>
</dbReference>
<feature type="domain" description="Glucose-methanol-choline oxidoreductase N-terminal" evidence="7">
    <location>
        <begin position="331"/>
        <end position="345"/>
    </location>
</feature>
<name>A0A6A6E401_9PEZI</name>
<evidence type="ECO:0000259" key="7">
    <source>
        <dbReference type="PROSITE" id="PS00624"/>
    </source>
</evidence>
<keyword evidence="9" id="KW-1185">Reference proteome</keyword>
<dbReference type="OrthoDB" id="269227at2759"/>
<dbReference type="InterPro" id="IPR000172">
    <property type="entry name" value="GMC_OxRdtase_N"/>
</dbReference>
<accession>A0A6A6E401</accession>
<dbReference type="GO" id="GO:0050660">
    <property type="term" value="F:flavin adenine dinucleotide binding"/>
    <property type="evidence" value="ECO:0007669"/>
    <property type="project" value="InterPro"/>
</dbReference>
<dbReference type="Pfam" id="PF00732">
    <property type="entry name" value="GMC_oxred_N"/>
    <property type="match status" value="1"/>
</dbReference>
<feature type="binding site" evidence="4">
    <location>
        <position position="296"/>
    </location>
    <ligand>
        <name>FAD</name>
        <dbReference type="ChEBI" id="CHEBI:57692"/>
    </ligand>
</feature>
<evidence type="ECO:0000256" key="3">
    <source>
        <dbReference type="PIRSR" id="PIRSR000137-1"/>
    </source>
</evidence>
<dbReference type="AlphaFoldDB" id="A0A6A6E401"/>
<dbReference type="SUPFAM" id="SSF54373">
    <property type="entry name" value="FAD-linked reductases, C-terminal domain"/>
    <property type="match status" value="1"/>
</dbReference>
<dbReference type="InterPro" id="IPR036188">
    <property type="entry name" value="FAD/NAD-bd_sf"/>
</dbReference>
<dbReference type="Proteomes" id="UP000800200">
    <property type="component" value="Unassembled WGS sequence"/>
</dbReference>
<dbReference type="InterPro" id="IPR012132">
    <property type="entry name" value="GMC_OxRdtase"/>
</dbReference>
<comment type="similarity">
    <text evidence="1">Belongs to the GMC oxidoreductase family.</text>
</comment>